<name>A0A6G1EVI0_9ORYZ</name>
<dbReference type="Proteomes" id="UP000479710">
    <property type="component" value="Unassembled WGS sequence"/>
</dbReference>
<keyword evidence="3" id="KW-1185">Reference proteome</keyword>
<comment type="caution">
    <text evidence="2">The sequence shown here is derived from an EMBL/GenBank/DDBJ whole genome shotgun (WGS) entry which is preliminary data.</text>
</comment>
<gene>
    <name evidence="2" type="ORF">E2562_006071</name>
</gene>
<evidence type="ECO:0000313" key="2">
    <source>
        <dbReference type="EMBL" id="KAF0928637.1"/>
    </source>
</evidence>
<proteinExistence type="predicted"/>
<evidence type="ECO:0000256" key="1">
    <source>
        <dbReference type="SAM" id="MobiDB-lite"/>
    </source>
</evidence>
<protein>
    <submittedName>
        <fullName evidence="2">Uncharacterized protein</fullName>
    </submittedName>
</protein>
<accession>A0A6G1EVI0</accession>
<reference evidence="2 3" key="1">
    <citation type="submission" date="2019-11" db="EMBL/GenBank/DDBJ databases">
        <title>Whole genome sequence of Oryza granulata.</title>
        <authorList>
            <person name="Li W."/>
        </authorList>
    </citation>
    <scope>NUCLEOTIDE SEQUENCE [LARGE SCALE GENOMIC DNA]</scope>
    <source>
        <strain evidence="3">cv. Menghai</strain>
        <tissue evidence="2">Leaf</tissue>
    </source>
</reference>
<sequence length="97" mass="10246">MIGAELEQPVATGEWSPQTAVTRVGPTPPGEVGPRYARRHVSVTSSAVLRDIHGDLARRAAVLSTVVWGGGPWIRMTTSSQAQAGAQEVIQSSARNL</sequence>
<organism evidence="2 3">
    <name type="scientific">Oryza meyeriana var. granulata</name>
    <dbReference type="NCBI Taxonomy" id="110450"/>
    <lineage>
        <taxon>Eukaryota</taxon>
        <taxon>Viridiplantae</taxon>
        <taxon>Streptophyta</taxon>
        <taxon>Embryophyta</taxon>
        <taxon>Tracheophyta</taxon>
        <taxon>Spermatophyta</taxon>
        <taxon>Magnoliopsida</taxon>
        <taxon>Liliopsida</taxon>
        <taxon>Poales</taxon>
        <taxon>Poaceae</taxon>
        <taxon>BOP clade</taxon>
        <taxon>Oryzoideae</taxon>
        <taxon>Oryzeae</taxon>
        <taxon>Oryzinae</taxon>
        <taxon>Oryza</taxon>
        <taxon>Oryza meyeriana</taxon>
    </lineage>
</organism>
<feature type="region of interest" description="Disordered" evidence="1">
    <location>
        <begin position="1"/>
        <end position="38"/>
    </location>
</feature>
<dbReference type="EMBL" id="SPHZ02000002">
    <property type="protein sequence ID" value="KAF0928637.1"/>
    <property type="molecule type" value="Genomic_DNA"/>
</dbReference>
<evidence type="ECO:0000313" key="3">
    <source>
        <dbReference type="Proteomes" id="UP000479710"/>
    </source>
</evidence>
<dbReference type="AlphaFoldDB" id="A0A6G1EVI0"/>